<keyword evidence="2" id="KW-1185">Reference proteome</keyword>
<name>A0ABZ0GMI6_9GAMM</name>
<dbReference type="InterPro" id="IPR011697">
    <property type="entry name" value="Peptidase_C26"/>
</dbReference>
<accession>A0ABZ0GMI6</accession>
<dbReference type="SUPFAM" id="SSF52317">
    <property type="entry name" value="Class I glutamine amidotransferase-like"/>
    <property type="match status" value="1"/>
</dbReference>
<evidence type="ECO:0000313" key="2">
    <source>
        <dbReference type="Proteomes" id="UP001301442"/>
    </source>
</evidence>
<dbReference type="PANTHER" id="PTHR43235:SF1">
    <property type="entry name" value="GLUTAMINE AMIDOTRANSFERASE PB2B2.05-RELATED"/>
    <property type="match status" value="1"/>
</dbReference>
<dbReference type="Proteomes" id="UP001301442">
    <property type="component" value="Chromosome"/>
</dbReference>
<dbReference type="EMBL" id="CP136600">
    <property type="protein sequence ID" value="WOH36772.1"/>
    <property type="molecule type" value="Genomic_DNA"/>
</dbReference>
<evidence type="ECO:0000313" key="1">
    <source>
        <dbReference type="EMBL" id="WOH36772.1"/>
    </source>
</evidence>
<proteinExistence type="predicted"/>
<keyword evidence="1" id="KW-0378">Hydrolase</keyword>
<sequence>MKQSSLPIVGVICDREIIGPHAYHIAGDKYLQSMIGGSQCQPILIPALSSSLQIEQLLELVDGILLTGGYSMIDPLHYQNDAAETGTKLDTHRDNSSLPLIKSAIAQSIPIMGICRGFQEMNVAFGGSLHQKLHEVGSFIEHREDKEQTLEQQYGASHPIQLRENGKLSQLLGEQNIAVNSLHTQGINNLGAGLTIEAVAEDGLIEAFSVTAANNFAMAFQWHPEWQYHNNKYSKKIFAEFGNACAKRHKVKQQNG</sequence>
<dbReference type="Pfam" id="PF07722">
    <property type="entry name" value="Peptidase_C26"/>
    <property type="match status" value="1"/>
</dbReference>
<dbReference type="InterPro" id="IPR029062">
    <property type="entry name" value="Class_I_gatase-like"/>
</dbReference>
<dbReference type="PROSITE" id="PS51273">
    <property type="entry name" value="GATASE_TYPE_1"/>
    <property type="match status" value="1"/>
</dbReference>
<gene>
    <name evidence="1" type="ORF">RI844_15545</name>
</gene>
<dbReference type="GO" id="GO:0016787">
    <property type="term" value="F:hydrolase activity"/>
    <property type="evidence" value="ECO:0007669"/>
    <property type="project" value="UniProtKB-KW"/>
</dbReference>
<reference evidence="1 2" key="1">
    <citation type="submission" date="2023-09" db="EMBL/GenBank/DDBJ databases">
        <authorList>
            <person name="Qi X."/>
        </authorList>
    </citation>
    <scope>NUCLEOTIDE SEQUENCE [LARGE SCALE GENOMIC DNA]</scope>
    <source>
        <strain evidence="1 2">S1-1</strain>
    </source>
</reference>
<protein>
    <submittedName>
        <fullName evidence="1">Gamma-glutamyl-gamma-aminobutyrate hydrolase family protein</fullName>
    </submittedName>
</protein>
<dbReference type="RefSeq" id="WP_348395584.1">
    <property type="nucleotide sequence ID" value="NZ_CP136600.1"/>
</dbReference>
<organism evidence="1 2">
    <name type="scientific">Thalassotalea fonticola</name>
    <dbReference type="NCBI Taxonomy" id="3065649"/>
    <lineage>
        <taxon>Bacteria</taxon>
        <taxon>Pseudomonadati</taxon>
        <taxon>Pseudomonadota</taxon>
        <taxon>Gammaproteobacteria</taxon>
        <taxon>Alteromonadales</taxon>
        <taxon>Colwelliaceae</taxon>
        <taxon>Thalassotalea</taxon>
    </lineage>
</organism>
<dbReference type="PANTHER" id="PTHR43235">
    <property type="entry name" value="GLUTAMINE AMIDOTRANSFERASE PB2B2.05-RELATED"/>
    <property type="match status" value="1"/>
</dbReference>
<dbReference type="CDD" id="cd01745">
    <property type="entry name" value="GATase1_2"/>
    <property type="match status" value="1"/>
</dbReference>
<dbReference type="Gene3D" id="3.40.50.880">
    <property type="match status" value="1"/>
</dbReference>
<dbReference type="InterPro" id="IPR044668">
    <property type="entry name" value="PuuD-like"/>
</dbReference>